<dbReference type="OrthoDB" id="1919692at2759"/>
<dbReference type="PANTHER" id="PTHR46309">
    <property type="entry name" value="PHD FINGER PROTEIN 12"/>
    <property type="match status" value="1"/>
</dbReference>
<evidence type="ECO:0000256" key="1">
    <source>
        <dbReference type="ARBA" id="ARBA00022723"/>
    </source>
</evidence>
<comment type="caution">
    <text evidence="8">The sequence shown here is derived from an EMBL/GenBank/DDBJ whole genome shotgun (WGS) entry which is preliminary data.</text>
</comment>
<name>A0A5B7DQB3_PORTR</name>
<feature type="region of interest" description="Disordered" evidence="5">
    <location>
        <begin position="136"/>
        <end position="186"/>
    </location>
</feature>
<reference evidence="8 9" key="1">
    <citation type="submission" date="2019-05" db="EMBL/GenBank/DDBJ databases">
        <title>Another draft genome of Portunus trituberculatus and its Hox gene families provides insights of decapod evolution.</title>
        <authorList>
            <person name="Jeong J.-H."/>
            <person name="Song I."/>
            <person name="Kim S."/>
            <person name="Choi T."/>
            <person name="Kim D."/>
            <person name="Ryu S."/>
            <person name="Kim W."/>
        </authorList>
    </citation>
    <scope>NUCLEOTIDE SEQUENCE [LARGE SCALE GENOMIC DNA]</scope>
    <source>
        <tissue evidence="8">Muscle</tissue>
    </source>
</reference>
<feature type="compositionally biased region" description="Basic and acidic residues" evidence="5">
    <location>
        <begin position="176"/>
        <end position="186"/>
    </location>
</feature>
<dbReference type="PROSITE" id="PS50006">
    <property type="entry name" value="FHA_DOMAIN"/>
    <property type="match status" value="1"/>
</dbReference>
<feature type="region of interest" description="Disordered" evidence="5">
    <location>
        <begin position="899"/>
        <end position="934"/>
    </location>
</feature>
<feature type="region of interest" description="Disordered" evidence="5">
    <location>
        <begin position="78"/>
        <end position="99"/>
    </location>
</feature>
<evidence type="ECO:0000256" key="3">
    <source>
        <dbReference type="ARBA" id="ARBA00022833"/>
    </source>
</evidence>
<dbReference type="GO" id="GO:0008270">
    <property type="term" value="F:zinc ion binding"/>
    <property type="evidence" value="ECO:0007669"/>
    <property type="project" value="UniProtKB-KW"/>
</dbReference>
<dbReference type="SMART" id="SM00249">
    <property type="entry name" value="PHD"/>
    <property type="match status" value="1"/>
</dbReference>
<dbReference type="Pfam" id="PF16737">
    <property type="entry name" value="PHF12_MRG_bd"/>
    <property type="match status" value="1"/>
</dbReference>
<dbReference type="AlphaFoldDB" id="A0A5B7DQB3"/>
<dbReference type="InterPro" id="IPR001965">
    <property type="entry name" value="Znf_PHD"/>
</dbReference>
<feature type="compositionally biased region" description="Acidic residues" evidence="5">
    <location>
        <begin position="914"/>
        <end position="926"/>
    </location>
</feature>
<feature type="region of interest" description="Disordered" evidence="5">
    <location>
        <begin position="448"/>
        <end position="482"/>
    </location>
</feature>
<evidence type="ECO:0000259" key="6">
    <source>
        <dbReference type="PROSITE" id="PS50006"/>
    </source>
</evidence>
<proteinExistence type="predicted"/>
<keyword evidence="2 4" id="KW-0863">Zinc-finger</keyword>
<keyword evidence="9" id="KW-1185">Reference proteome</keyword>
<dbReference type="InterPro" id="IPR019787">
    <property type="entry name" value="Znf_PHD-finger"/>
</dbReference>
<feature type="compositionally biased region" description="Polar residues" evidence="5">
    <location>
        <begin position="814"/>
        <end position="825"/>
    </location>
</feature>
<dbReference type="InterPro" id="IPR038098">
    <property type="entry name" value="PHF12_MRG-bd_sf"/>
</dbReference>
<dbReference type="Gene3D" id="3.30.40.10">
    <property type="entry name" value="Zinc/RING finger domain, C3HC4 (zinc finger)"/>
    <property type="match status" value="1"/>
</dbReference>
<evidence type="ECO:0000256" key="2">
    <source>
        <dbReference type="ARBA" id="ARBA00022771"/>
    </source>
</evidence>
<keyword evidence="1" id="KW-0479">Metal-binding</keyword>
<feature type="domain" description="FHA" evidence="6">
    <location>
        <begin position="722"/>
        <end position="776"/>
    </location>
</feature>
<gene>
    <name evidence="8" type="primary">PHF12</name>
    <name evidence="8" type="ORF">E2C01_016340</name>
</gene>
<dbReference type="InterPro" id="IPR008984">
    <property type="entry name" value="SMAD_FHA_dom_sf"/>
</dbReference>
<dbReference type="Proteomes" id="UP000324222">
    <property type="component" value="Unassembled WGS sequence"/>
</dbReference>
<dbReference type="EMBL" id="VSRR010001189">
    <property type="protein sequence ID" value="MPC23297.1"/>
    <property type="molecule type" value="Genomic_DNA"/>
</dbReference>
<dbReference type="PROSITE" id="PS50016">
    <property type="entry name" value="ZF_PHD_2"/>
    <property type="match status" value="1"/>
</dbReference>
<feature type="region of interest" description="Disordered" evidence="5">
    <location>
        <begin position="569"/>
        <end position="589"/>
    </location>
</feature>
<evidence type="ECO:0000313" key="8">
    <source>
        <dbReference type="EMBL" id="MPC23297.1"/>
    </source>
</evidence>
<dbReference type="InterPro" id="IPR000253">
    <property type="entry name" value="FHA_dom"/>
</dbReference>
<keyword evidence="3" id="KW-0862">Zinc</keyword>
<dbReference type="CDD" id="cd15534">
    <property type="entry name" value="PHD2_PHF12_Rco1"/>
    <property type="match status" value="1"/>
</dbReference>
<dbReference type="InterPro" id="IPR042163">
    <property type="entry name" value="PHF12"/>
</dbReference>
<feature type="compositionally biased region" description="Polar residues" evidence="5">
    <location>
        <begin position="144"/>
        <end position="153"/>
    </location>
</feature>
<dbReference type="InterPro" id="IPR031966">
    <property type="entry name" value="PHF12_MRG-bd"/>
</dbReference>
<dbReference type="Pfam" id="PF00628">
    <property type="entry name" value="PHD"/>
    <property type="match status" value="1"/>
</dbReference>
<dbReference type="GO" id="GO:0000122">
    <property type="term" value="P:negative regulation of transcription by RNA polymerase II"/>
    <property type="evidence" value="ECO:0007669"/>
    <property type="project" value="TreeGrafter"/>
</dbReference>
<feature type="region of interest" description="Disordered" evidence="5">
    <location>
        <begin position="224"/>
        <end position="243"/>
    </location>
</feature>
<feature type="domain" description="PHD-type" evidence="7">
    <location>
        <begin position="257"/>
        <end position="307"/>
    </location>
</feature>
<dbReference type="PANTHER" id="PTHR46309:SF1">
    <property type="entry name" value="PHD FINGER PROTEIN 12"/>
    <property type="match status" value="1"/>
</dbReference>
<feature type="region of interest" description="Disordered" evidence="5">
    <location>
        <begin position="805"/>
        <end position="825"/>
    </location>
</feature>
<dbReference type="SUPFAM" id="SSF57903">
    <property type="entry name" value="FYVE/PHD zinc finger"/>
    <property type="match status" value="1"/>
</dbReference>
<organism evidence="8 9">
    <name type="scientific">Portunus trituberculatus</name>
    <name type="common">Swimming crab</name>
    <name type="synonym">Neptunus trituberculatus</name>
    <dbReference type="NCBI Taxonomy" id="210409"/>
    <lineage>
        <taxon>Eukaryota</taxon>
        <taxon>Metazoa</taxon>
        <taxon>Ecdysozoa</taxon>
        <taxon>Arthropoda</taxon>
        <taxon>Crustacea</taxon>
        <taxon>Multicrustacea</taxon>
        <taxon>Malacostraca</taxon>
        <taxon>Eumalacostraca</taxon>
        <taxon>Eucarida</taxon>
        <taxon>Decapoda</taxon>
        <taxon>Pleocyemata</taxon>
        <taxon>Brachyura</taxon>
        <taxon>Eubrachyura</taxon>
        <taxon>Portunoidea</taxon>
        <taxon>Portunidae</taxon>
        <taxon>Portuninae</taxon>
        <taxon>Portunus</taxon>
    </lineage>
</organism>
<dbReference type="SUPFAM" id="SSF49879">
    <property type="entry name" value="SMAD/FHA domain"/>
    <property type="match status" value="1"/>
</dbReference>
<feature type="compositionally biased region" description="Basic and acidic residues" evidence="5">
    <location>
        <begin position="459"/>
        <end position="482"/>
    </location>
</feature>
<evidence type="ECO:0000256" key="5">
    <source>
        <dbReference type="SAM" id="MobiDB-lite"/>
    </source>
</evidence>
<dbReference type="GO" id="GO:0003714">
    <property type="term" value="F:transcription corepressor activity"/>
    <property type="evidence" value="ECO:0007669"/>
    <property type="project" value="InterPro"/>
</dbReference>
<dbReference type="FunFam" id="3.30.40.10:FF:000154">
    <property type="entry name" value="PHD finger protein 12"/>
    <property type="match status" value="1"/>
</dbReference>
<dbReference type="InterPro" id="IPR011011">
    <property type="entry name" value="Znf_FYVE_PHD"/>
</dbReference>
<dbReference type="GO" id="GO:0070822">
    <property type="term" value="C:Sin3-type complex"/>
    <property type="evidence" value="ECO:0007669"/>
    <property type="project" value="TreeGrafter"/>
</dbReference>
<evidence type="ECO:0000259" key="7">
    <source>
        <dbReference type="PROSITE" id="PS50016"/>
    </source>
</evidence>
<accession>A0A5B7DQB3</accession>
<feature type="region of interest" description="Disordered" evidence="5">
    <location>
        <begin position="509"/>
        <end position="548"/>
    </location>
</feature>
<sequence>MWSVWNVWRRVQRRVRRLHLVLAPSPPYPTTPRVGLLITGAYPYCTPLFITCEDSLSAKYAEFSDSPSERPCREALTQGCAWSPGGGGEGDRPDPWQASYSDPVKKYATLLMNIDPPLDEEEIPIGRWACHQCRVSGPDDDRTSVSSGKSNKSAKGIKRKEKEDDKPTHSSLTKSETNEKRVCSGGREFEVSDSPLLTLVKAAAAINPTQFALPPEMLLPSSFPGEAKSVSKGNGNRKGSQKKKAYELDNGLVPLPAKLCFQCNKSCRIGPLIPCDYCQLFFHLDCLDPPLTTPPMNKWMCPNHPEHFVDSTLLTSHSLTERVKLWDKFTVPVDQDSIRLKFFQQVHRKNPPFRYKVRRALRSRIRVPQAVKDQYADPPDLLPRHGPPQYLLPPPSPCDFEASTATTVPAITTASKERPATTTTTATTTAAAITNACSLRFNQRLEVKEEPGAISLPMEEGKDGSEMEVKSEDKRNDTERKNATKEEIDEWLAGLLCLQASIVKHMARSTSGSLSKTQDRPKELNGPTPLGSGSGGSMGSDVAPSLERPGCMNGDLTAHELITGKHNRFTTDPRRQQTPVNSGFQAPAPYLPAKKGILKNQKGKGIATPGIKAPRQRKQTASEILSETLTSLASSLQNSITGKQEVSLGQLERSVVDVLAWQRLEELLCPPRPSTPPVVTKPLPARALVCPLIQDSHLQDWAVKTPAPSYCTEPVPMTYRILRVGKGSHNHLDLSKYGHCNYISQEHAAIFFDESTGHYELLNYSCHGTRVDTVLYQYDPSERTVSQAPPPPLLQQVRAIINQRTGHRTEQSRQEAMTDTPGQSLTRCNCKRGKAKVGAASRAAPSAGTGGWEGGAVLHHGSHLGFGCLQFVFSIMEEASKADWVNTTIKTYEKFFKQEEEEAQQEEETKVKEEVEEEEEDEDEEEEKPKKDKAAKISKTDVFTYNVTNPVQKPTLREECVVQLSDSQAAVPGKVLGVVPGEYCGEVSAQIQQSHTVRTEKSPGCGRQCCRFLLLTSRFFFWWHL</sequence>
<evidence type="ECO:0000256" key="4">
    <source>
        <dbReference type="PROSITE-ProRule" id="PRU00146"/>
    </source>
</evidence>
<protein>
    <submittedName>
        <fullName evidence="8">PHD finger protein 12</fullName>
    </submittedName>
</protein>
<dbReference type="Gene3D" id="6.10.20.60">
    <property type="entry name" value="PHD finger protein 12"/>
    <property type="match status" value="1"/>
</dbReference>
<evidence type="ECO:0000313" key="9">
    <source>
        <dbReference type="Proteomes" id="UP000324222"/>
    </source>
</evidence>
<dbReference type="InterPro" id="IPR013083">
    <property type="entry name" value="Znf_RING/FYVE/PHD"/>
</dbReference>